<gene>
    <name evidence="1" type="ORF">N7463_005539</name>
</gene>
<proteinExistence type="predicted"/>
<dbReference type="AlphaFoldDB" id="A0A9W9XU90"/>
<dbReference type="EMBL" id="JAPWDS010000003">
    <property type="protein sequence ID" value="KAJ5502665.1"/>
    <property type="molecule type" value="Genomic_DNA"/>
</dbReference>
<dbReference type="OrthoDB" id="5281164at2759"/>
<reference evidence="1" key="1">
    <citation type="submission" date="2022-12" db="EMBL/GenBank/DDBJ databases">
        <authorList>
            <person name="Petersen C."/>
        </authorList>
    </citation>
    <scope>NUCLEOTIDE SEQUENCE</scope>
    <source>
        <strain evidence="1">IBT 29495</strain>
    </source>
</reference>
<dbReference type="Proteomes" id="UP001149954">
    <property type="component" value="Unassembled WGS sequence"/>
</dbReference>
<keyword evidence="2" id="KW-1185">Reference proteome</keyword>
<name>A0A9W9XU90_9EURO</name>
<comment type="caution">
    <text evidence="1">The sequence shown here is derived from an EMBL/GenBank/DDBJ whole genome shotgun (WGS) entry which is preliminary data.</text>
</comment>
<evidence type="ECO:0000313" key="1">
    <source>
        <dbReference type="EMBL" id="KAJ5502665.1"/>
    </source>
</evidence>
<protein>
    <recommendedName>
        <fullName evidence="3">F-box domain-containing protein</fullName>
    </recommendedName>
</protein>
<evidence type="ECO:0000313" key="2">
    <source>
        <dbReference type="Proteomes" id="UP001149954"/>
    </source>
</evidence>
<sequence>MTPTKTIHNLPTELIWMVAENLDPVSRMHLRESCTDMNNRIFPPTHKELVEFESTPYGYESGLFACANYIQLLPKEMFADNMTVHKRAKRRSGSIIRFCLECGTHPVQSRPRYTAGDHIIVQGKMFMICTRCGNFKEGKEKKGKGQSECLECWESSL</sequence>
<evidence type="ECO:0008006" key="3">
    <source>
        <dbReference type="Google" id="ProtNLM"/>
    </source>
</evidence>
<accession>A0A9W9XU90</accession>
<reference evidence="1" key="2">
    <citation type="journal article" date="2023" name="IMA Fungus">
        <title>Comparative genomic study of the Penicillium genus elucidates a diverse pangenome and 15 lateral gene transfer events.</title>
        <authorList>
            <person name="Petersen C."/>
            <person name="Sorensen T."/>
            <person name="Nielsen M.R."/>
            <person name="Sondergaard T.E."/>
            <person name="Sorensen J.L."/>
            <person name="Fitzpatrick D.A."/>
            <person name="Frisvad J.C."/>
            <person name="Nielsen K.L."/>
        </authorList>
    </citation>
    <scope>NUCLEOTIDE SEQUENCE</scope>
    <source>
        <strain evidence="1">IBT 29495</strain>
    </source>
</reference>
<organism evidence="1 2">
    <name type="scientific">Penicillium fimorum</name>
    <dbReference type="NCBI Taxonomy" id="1882269"/>
    <lineage>
        <taxon>Eukaryota</taxon>
        <taxon>Fungi</taxon>
        <taxon>Dikarya</taxon>
        <taxon>Ascomycota</taxon>
        <taxon>Pezizomycotina</taxon>
        <taxon>Eurotiomycetes</taxon>
        <taxon>Eurotiomycetidae</taxon>
        <taxon>Eurotiales</taxon>
        <taxon>Aspergillaceae</taxon>
        <taxon>Penicillium</taxon>
    </lineage>
</organism>